<dbReference type="WBParaSite" id="nRc.2.0.1.t19917-RA">
    <property type="protein sequence ID" value="nRc.2.0.1.t19917-RA"/>
    <property type="gene ID" value="nRc.2.0.1.g19917"/>
</dbReference>
<protein>
    <submittedName>
        <fullName evidence="2">Uncharacterized protein</fullName>
    </submittedName>
</protein>
<name>A0A915J2J9_ROMCU</name>
<keyword evidence="1" id="KW-1185">Reference proteome</keyword>
<accession>A0A915J2J9</accession>
<sequence length="94" mass="10458">MTDSHKIAIVRKKTCSFGVHDAFGNAFAVEMGHFVQIDHILQEQGTAWTDKGHIQVSGITPSARHRQPDYDEAGLKHQENFSLDGGEHRSPIYG</sequence>
<evidence type="ECO:0000313" key="1">
    <source>
        <dbReference type="Proteomes" id="UP000887565"/>
    </source>
</evidence>
<dbReference type="AlphaFoldDB" id="A0A915J2J9"/>
<proteinExistence type="predicted"/>
<reference evidence="2" key="1">
    <citation type="submission" date="2022-11" db="UniProtKB">
        <authorList>
            <consortium name="WormBaseParasite"/>
        </authorList>
    </citation>
    <scope>IDENTIFICATION</scope>
</reference>
<dbReference type="Proteomes" id="UP000887565">
    <property type="component" value="Unplaced"/>
</dbReference>
<evidence type="ECO:0000313" key="2">
    <source>
        <dbReference type="WBParaSite" id="nRc.2.0.1.t19917-RA"/>
    </source>
</evidence>
<organism evidence="1 2">
    <name type="scientific">Romanomermis culicivorax</name>
    <name type="common">Nematode worm</name>
    <dbReference type="NCBI Taxonomy" id="13658"/>
    <lineage>
        <taxon>Eukaryota</taxon>
        <taxon>Metazoa</taxon>
        <taxon>Ecdysozoa</taxon>
        <taxon>Nematoda</taxon>
        <taxon>Enoplea</taxon>
        <taxon>Dorylaimia</taxon>
        <taxon>Mermithida</taxon>
        <taxon>Mermithoidea</taxon>
        <taxon>Mermithidae</taxon>
        <taxon>Romanomermis</taxon>
    </lineage>
</organism>